<dbReference type="PANTHER" id="PTHR31606:SF1">
    <property type="entry name" value="WW DOMAIN BINDING PROTEIN 2, ISOFORM E"/>
    <property type="match status" value="1"/>
</dbReference>
<dbReference type="SUPFAM" id="SSF50729">
    <property type="entry name" value="PH domain-like"/>
    <property type="match status" value="1"/>
</dbReference>
<evidence type="ECO:0000313" key="1">
    <source>
        <dbReference type="EMBL" id="SPO37572.1"/>
    </source>
</evidence>
<sequence length="171" mass="18878">MALNWVTLDEMSSRPLPLDDERFLHSVQNAALTLDFSGSAKASYKATGRAFVTSRRVVFLIHPMPPPPPPGAPPPTSLHSLSVPHDHFQNFRYIIPIFSAAYLEAEVFPVTGGGLPQRQTGEPETPKGKLKIWFNEGGGVAFRDAVERAKKEWEEVKAKQADEDALPMLNS</sequence>
<protein>
    <recommendedName>
        <fullName evidence="3">GRAM domain-containing protein</fullName>
    </recommendedName>
</protein>
<dbReference type="GO" id="GO:0005634">
    <property type="term" value="C:nucleus"/>
    <property type="evidence" value="ECO:0007669"/>
    <property type="project" value="TreeGrafter"/>
</dbReference>
<evidence type="ECO:0008006" key="3">
    <source>
        <dbReference type="Google" id="ProtNLM"/>
    </source>
</evidence>
<dbReference type="PANTHER" id="PTHR31606">
    <property type="entry name" value="WW DOMAIN BINDING PROTEIN 2, ISOFORM E"/>
    <property type="match status" value="1"/>
</dbReference>
<dbReference type="GO" id="GO:0003713">
    <property type="term" value="F:transcription coactivator activity"/>
    <property type="evidence" value="ECO:0007669"/>
    <property type="project" value="InterPro"/>
</dbReference>
<reference evidence="1 2" key="1">
    <citation type="submission" date="2018-03" db="EMBL/GenBank/DDBJ databases">
        <authorList>
            <person name="Guldener U."/>
        </authorList>
    </citation>
    <scope>NUCLEOTIDE SEQUENCE [LARGE SCALE GENOMIC DNA]</scope>
    <source>
        <strain evidence="1 2">DAOM196992</strain>
    </source>
</reference>
<accession>A0A5C3EZQ9</accession>
<dbReference type="Proteomes" id="UP000323386">
    <property type="component" value="Unassembled WGS sequence"/>
</dbReference>
<dbReference type="GO" id="GO:0031490">
    <property type="term" value="F:chromatin DNA binding"/>
    <property type="evidence" value="ECO:0007669"/>
    <property type="project" value="TreeGrafter"/>
</dbReference>
<gene>
    <name evidence="1" type="ORF">PSFLO_03047</name>
</gene>
<name>A0A5C3EZQ9_9BASI</name>
<keyword evidence="2" id="KW-1185">Reference proteome</keyword>
<dbReference type="EMBL" id="OOIP01000007">
    <property type="protein sequence ID" value="SPO37572.1"/>
    <property type="molecule type" value="Genomic_DNA"/>
</dbReference>
<proteinExistence type="predicted"/>
<organism evidence="1 2">
    <name type="scientific">Pseudozyma flocculosa</name>
    <dbReference type="NCBI Taxonomy" id="84751"/>
    <lineage>
        <taxon>Eukaryota</taxon>
        <taxon>Fungi</taxon>
        <taxon>Dikarya</taxon>
        <taxon>Basidiomycota</taxon>
        <taxon>Ustilaginomycotina</taxon>
        <taxon>Ustilaginomycetes</taxon>
        <taxon>Ustilaginales</taxon>
        <taxon>Ustilaginaceae</taxon>
        <taxon>Pseudozyma</taxon>
    </lineage>
</organism>
<dbReference type="InterPro" id="IPR044852">
    <property type="entry name" value="WBP2-like"/>
</dbReference>
<evidence type="ECO:0000313" key="2">
    <source>
        <dbReference type="Proteomes" id="UP000323386"/>
    </source>
</evidence>
<dbReference type="AlphaFoldDB" id="A0A5C3EZQ9"/>
<dbReference type="OrthoDB" id="1259151at2759"/>